<evidence type="ECO:0000313" key="2">
    <source>
        <dbReference type="Proteomes" id="UP001515500"/>
    </source>
</evidence>
<accession>A0AB40CRP6</accession>
<dbReference type="PANTHER" id="PTHR37259:SF2">
    <property type="entry name" value="OS07G0474300 PROTEIN"/>
    <property type="match status" value="1"/>
</dbReference>
<sequence>MPPPARSPTIGRPPLAVSPRRLRPRHPPRYVPPPENPEKKTLNPSPQKTISSDLLNIAKGIKEDLINDDDNDEIRISFTPASAMFERGRMYDLYSARRNDRLKRKMGEVGDDAESENPAAAVELGKRRSQKKAESLRKSVPADFSVGRIGMMSKEMKKSARPGNGVRASVDSGRRVSTRSSCRV</sequence>
<feature type="region of interest" description="Disordered" evidence="1">
    <location>
        <begin position="1"/>
        <end position="50"/>
    </location>
</feature>
<proteinExistence type="predicted"/>
<gene>
    <name evidence="3" type="primary">LOC120278471</name>
</gene>
<evidence type="ECO:0000256" key="1">
    <source>
        <dbReference type="SAM" id="MobiDB-lite"/>
    </source>
</evidence>
<dbReference type="RefSeq" id="XP_039141200.1">
    <property type="nucleotide sequence ID" value="XM_039285266.1"/>
</dbReference>
<feature type="region of interest" description="Disordered" evidence="1">
    <location>
        <begin position="107"/>
        <end position="184"/>
    </location>
</feature>
<dbReference type="GeneID" id="120278471"/>
<dbReference type="Proteomes" id="UP001515500">
    <property type="component" value="Chromosome 2"/>
</dbReference>
<reference evidence="3" key="1">
    <citation type="submission" date="2025-08" db="UniProtKB">
        <authorList>
            <consortium name="RefSeq"/>
        </authorList>
    </citation>
    <scope>IDENTIFICATION</scope>
</reference>
<keyword evidence="2" id="KW-1185">Reference proteome</keyword>
<protein>
    <submittedName>
        <fullName evidence="3">Uncharacterized protein LOC120278471</fullName>
    </submittedName>
</protein>
<evidence type="ECO:0000313" key="3">
    <source>
        <dbReference type="RefSeq" id="XP_039141200.1"/>
    </source>
</evidence>
<dbReference type="AlphaFoldDB" id="A0AB40CRP6"/>
<name>A0AB40CRP6_DIOCR</name>
<dbReference type="PANTHER" id="PTHR37259">
    <property type="entry name" value="OS07G0474300 PROTEIN"/>
    <property type="match status" value="1"/>
</dbReference>
<organism evidence="2 3">
    <name type="scientific">Dioscorea cayennensis subsp. rotundata</name>
    <name type="common">White Guinea yam</name>
    <name type="synonym">Dioscorea rotundata</name>
    <dbReference type="NCBI Taxonomy" id="55577"/>
    <lineage>
        <taxon>Eukaryota</taxon>
        <taxon>Viridiplantae</taxon>
        <taxon>Streptophyta</taxon>
        <taxon>Embryophyta</taxon>
        <taxon>Tracheophyta</taxon>
        <taxon>Spermatophyta</taxon>
        <taxon>Magnoliopsida</taxon>
        <taxon>Liliopsida</taxon>
        <taxon>Dioscoreales</taxon>
        <taxon>Dioscoreaceae</taxon>
        <taxon>Dioscorea</taxon>
    </lineage>
</organism>